<accession>A0A066VKP5</accession>
<dbReference type="Proteomes" id="UP000027361">
    <property type="component" value="Unassembled WGS sequence"/>
</dbReference>
<protein>
    <submittedName>
        <fullName evidence="2">Uncharacterized protein</fullName>
    </submittedName>
</protein>
<organism evidence="2 3">
    <name type="scientific">Tilletiaria anomala (strain ATCC 24038 / CBS 436.72 / UBC 951)</name>
    <dbReference type="NCBI Taxonomy" id="1037660"/>
    <lineage>
        <taxon>Eukaryota</taxon>
        <taxon>Fungi</taxon>
        <taxon>Dikarya</taxon>
        <taxon>Basidiomycota</taxon>
        <taxon>Ustilaginomycotina</taxon>
        <taxon>Exobasidiomycetes</taxon>
        <taxon>Georgefischeriales</taxon>
        <taxon>Tilletiariaceae</taxon>
        <taxon>Tilletiaria</taxon>
    </lineage>
</organism>
<sequence length="67" mass="7334">MATQDGTPIFTTSSPVPLLSPVFHRPDPGIISSRSPARKAFASVNVQDRHGSMKPFNNSSMSKHRKQ</sequence>
<gene>
    <name evidence="2" type="ORF">K437DRAFT_257996</name>
</gene>
<dbReference type="HOGENOM" id="CLU_2814224_0_0_1"/>
<feature type="region of interest" description="Disordered" evidence="1">
    <location>
        <begin position="41"/>
        <end position="67"/>
    </location>
</feature>
<dbReference type="InParanoid" id="A0A066VKP5"/>
<comment type="caution">
    <text evidence="2">The sequence shown here is derived from an EMBL/GenBank/DDBJ whole genome shotgun (WGS) entry which is preliminary data.</text>
</comment>
<proteinExistence type="predicted"/>
<reference evidence="2 3" key="1">
    <citation type="submission" date="2014-05" db="EMBL/GenBank/DDBJ databases">
        <title>Draft genome sequence of a rare smut relative, Tilletiaria anomala UBC 951.</title>
        <authorList>
            <consortium name="DOE Joint Genome Institute"/>
            <person name="Toome M."/>
            <person name="Kuo A."/>
            <person name="Henrissat B."/>
            <person name="Lipzen A."/>
            <person name="Tritt A."/>
            <person name="Yoshinaga Y."/>
            <person name="Zane M."/>
            <person name="Barry K."/>
            <person name="Grigoriev I.V."/>
            <person name="Spatafora J.W."/>
            <person name="Aimea M.C."/>
        </authorList>
    </citation>
    <scope>NUCLEOTIDE SEQUENCE [LARGE SCALE GENOMIC DNA]</scope>
    <source>
        <strain evidence="2 3">UBC 951</strain>
    </source>
</reference>
<dbReference type="EMBL" id="JMSN01000073">
    <property type="protein sequence ID" value="KDN42066.1"/>
    <property type="molecule type" value="Genomic_DNA"/>
</dbReference>
<evidence type="ECO:0000313" key="3">
    <source>
        <dbReference type="Proteomes" id="UP000027361"/>
    </source>
</evidence>
<name>A0A066VKP5_TILAU</name>
<evidence type="ECO:0000313" key="2">
    <source>
        <dbReference type="EMBL" id="KDN42066.1"/>
    </source>
</evidence>
<dbReference type="GeneID" id="25264843"/>
<dbReference type="RefSeq" id="XP_013241930.1">
    <property type="nucleotide sequence ID" value="XM_013386476.1"/>
</dbReference>
<keyword evidence="3" id="KW-1185">Reference proteome</keyword>
<dbReference type="AlphaFoldDB" id="A0A066VKP5"/>
<evidence type="ECO:0000256" key="1">
    <source>
        <dbReference type="SAM" id="MobiDB-lite"/>
    </source>
</evidence>